<dbReference type="InterPro" id="IPR001789">
    <property type="entry name" value="Sig_transdc_resp-reg_receiver"/>
</dbReference>
<keyword evidence="3" id="KW-0804">Transcription</keyword>
<dbReference type="PANTHER" id="PTHR44688">
    <property type="entry name" value="DNA-BINDING TRANSCRIPTIONAL ACTIVATOR DEVR_DOSR"/>
    <property type="match status" value="1"/>
</dbReference>
<accession>A0ABT5JAI7</accession>
<dbReference type="SUPFAM" id="SSF52172">
    <property type="entry name" value="CheY-like"/>
    <property type="match status" value="1"/>
</dbReference>
<dbReference type="Gene3D" id="3.40.50.2300">
    <property type="match status" value="1"/>
</dbReference>
<dbReference type="InterPro" id="IPR036388">
    <property type="entry name" value="WH-like_DNA-bd_sf"/>
</dbReference>
<dbReference type="EMBL" id="JAQQLI010000012">
    <property type="protein sequence ID" value="MDC7786065.1"/>
    <property type="molecule type" value="Genomic_DNA"/>
</dbReference>
<proteinExistence type="predicted"/>
<feature type="domain" description="Response regulatory" evidence="6">
    <location>
        <begin position="6"/>
        <end position="120"/>
    </location>
</feature>
<evidence type="ECO:0000259" key="6">
    <source>
        <dbReference type="PROSITE" id="PS50110"/>
    </source>
</evidence>
<reference evidence="7" key="2">
    <citation type="submission" date="2023-02" db="EMBL/GenBank/DDBJ databases">
        <authorList>
            <person name="Rayyan A."/>
            <person name="Meyer T."/>
            <person name="Kyndt J.A."/>
        </authorList>
    </citation>
    <scope>NUCLEOTIDE SEQUENCE</scope>
    <source>
        <strain evidence="7">DSM 9987</strain>
    </source>
</reference>
<dbReference type="CDD" id="cd17537">
    <property type="entry name" value="REC_FixJ"/>
    <property type="match status" value="1"/>
</dbReference>
<evidence type="ECO:0000256" key="3">
    <source>
        <dbReference type="ARBA" id="ARBA00023163"/>
    </source>
</evidence>
<organism evidence="7 8">
    <name type="scientific">Rhodoplanes tepidamans</name>
    <name type="common">Rhodoplanes cryptolactis</name>
    <dbReference type="NCBI Taxonomy" id="200616"/>
    <lineage>
        <taxon>Bacteria</taxon>
        <taxon>Pseudomonadati</taxon>
        <taxon>Pseudomonadota</taxon>
        <taxon>Alphaproteobacteria</taxon>
        <taxon>Hyphomicrobiales</taxon>
        <taxon>Nitrobacteraceae</taxon>
        <taxon>Rhodoplanes</taxon>
    </lineage>
</organism>
<keyword evidence="4" id="KW-0597">Phosphoprotein</keyword>
<reference evidence="7" key="1">
    <citation type="journal article" date="2023" name="Microbiol Resour">
        <title>Genome Sequences of Rhodoplanes serenus and Two Thermotolerant Strains, Rhodoplanes tepidamans and 'Rhodoplanes cryptolactis,' Further Refine the Genus.</title>
        <authorList>
            <person name="Rayyan A.A."/>
            <person name="Kyndt J.A."/>
        </authorList>
    </citation>
    <scope>NUCLEOTIDE SEQUENCE</scope>
    <source>
        <strain evidence="7">DSM 9987</strain>
    </source>
</reference>
<evidence type="ECO:0000256" key="4">
    <source>
        <dbReference type="PROSITE-ProRule" id="PRU00169"/>
    </source>
</evidence>
<dbReference type="CDD" id="cd06170">
    <property type="entry name" value="LuxR_C_like"/>
    <property type="match status" value="1"/>
</dbReference>
<protein>
    <submittedName>
        <fullName evidence="7">Response regulator</fullName>
    </submittedName>
</protein>
<dbReference type="Proteomes" id="UP001165652">
    <property type="component" value="Unassembled WGS sequence"/>
</dbReference>
<evidence type="ECO:0000256" key="2">
    <source>
        <dbReference type="ARBA" id="ARBA00023125"/>
    </source>
</evidence>
<dbReference type="PRINTS" id="PR00038">
    <property type="entry name" value="HTHLUXR"/>
</dbReference>
<keyword evidence="2" id="KW-0238">DNA-binding</keyword>
<dbReference type="SMART" id="SM00448">
    <property type="entry name" value="REC"/>
    <property type="match status" value="1"/>
</dbReference>
<dbReference type="PROSITE" id="PS50043">
    <property type="entry name" value="HTH_LUXR_2"/>
    <property type="match status" value="1"/>
</dbReference>
<dbReference type="InterPro" id="IPR011006">
    <property type="entry name" value="CheY-like_superfamily"/>
</dbReference>
<sequence length="205" mass="22326">MTRTATIFVVDDQESVRHSLGEMLSVFGFAVETFASADEFLARLEAGRIGVVVADVRMPGTDGIALVRELARRSIRLPVVLISGHADVAMAVAAIKAGADDFIEKPIDDTALVAAINRALARTFEEFAAQRAKESLVVRFNRLTPRQIEIFDLVVEGYTSHAIAAKLAISSRTVESYRAEIMDKMEAESVAVLVRQAIRLGRLAP</sequence>
<keyword evidence="8" id="KW-1185">Reference proteome</keyword>
<name>A0ABT5JAI7_RHOTP</name>
<evidence type="ECO:0000313" key="8">
    <source>
        <dbReference type="Proteomes" id="UP001165652"/>
    </source>
</evidence>
<dbReference type="PANTHER" id="PTHR44688:SF16">
    <property type="entry name" value="DNA-BINDING TRANSCRIPTIONAL ACTIVATOR DEVR_DOSR"/>
    <property type="match status" value="1"/>
</dbReference>
<dbReference type="Pfam" id="PF00072">
    <property type="entry name" value="Response_reg"/>
    <property type="match status" value="1"/>
</dbReference>
<dbReference type="Pfam" id="PF00196">
    <property type="entry name" value="GerE"/>
    <property type="match status" value="1"/>
</dbReference>
<dbReference type="PROSITE" id="PS50110">
    <property type="entry name" value="RESPONSE_REGULATORY"/>
    <property type="match status" value="1"/>
</dbReference>
<feature type="modified residue" description="4-aspartylphosphate" evidence="4">
    <location>
        <position position="55"/>
    </location>
</feature>
<dbReference type="InterPro" id="IPR016032">
    <property type="entry name" value="Sig_transdc_resp-reg_C-effctor"/>
</dbReference>
<dbReference type="Gene3D" id="1.10.10.10">
    <property type="entry name" value="Winged helix-like DNA-binding domain superfamily/Winged helix DNA-binding domain"/>
    <property type="match status" value="1"/>
</dbReference>
<feature type="domain" description="HTH luxR-type" evidence="5">
    <location>
        <begin position="136"/>
        <end position="201"/>
    </location>
</feature>
<comment type="caution">
    <text evidence="7">The sequence shown here is derived from an EMBL/GenBank/DDBJ whole genome shotgun (WGS) entry which is preliminary data.</text>
</comment>
<evidence type="ECO:0000256" key="1">
    <source>
        <dbReference type="ARBA" id="ARBA00023015"/>
    </source>
</evidence>
<gene>
    <name evidence="7" type="ORF">PQJ73_10265</name>
</gene>
<evidence type="ECO:0000313" key="7">
    <source>
        <dbReference type="EMBL" id="MDC7786065.1"/>
    </source>
</evidence>
<keyword evidence="1" id="KW-0805">Transcription regulation</keyword>
<dbReference type="SMART" id="SM00421">
    <property type="entry name" value="HTH_LUXR"/>
    <property type="match status" value="1"/>
</dbReference>
<dbReference type="SUPFAM" id="SSF46894">
    <property type="entry name" value="C-terminal effector domain of the bipartite response regulators"/>
    <property type="match status" value="1"/>
</dbReference>
<dbReference type="InterPro" id="IPR000792">
    <property type="entry name" value="Tscrpt_reg_LuxR_C"/>
</dbReference>
<dbReference type="RefSeq" id="WP_272776911.1">
    <property type="nucleotide sequence ID" value="NZ_JAQQLI010000012.1"/>
</dbReference>
<evidence type="ECO:0000259" key="5">
    <source>
        <dbReference type="PROSITE" id="PS50043"/>
    </source>
</evidence>